<dbReference type="Proteomes" id="UP001184853">
    <property type="component" value="Unassembled WGS sequence"/>
</dbReference>
<keyword evidence="2" id="KW-1185">Reference proteome</keyword>
<evidence type="ECO:0000313" key="2">
    <source>
        <dbReference type="Proteomes" id="UP001184853"/>
    </source>
</evidence>
<name>A0ABU1LD49_9FLAO</name>
<sequence length="125" mass="14197">MKLFLSTISGFLALSVTACKHPEKENNTTAGKSVKADNIVKELFSNELGEEMEVAIDNSKNTAIVHLDGKTYELERDSGLSSYTTFDDEYEYSNVKGEITFLKKDYNMVLFYYKPKSKYSYLSSK</sequence>
<accession>A0ABU1LD49</accession>
<proteinExistence type="predicted"/>
<evidence type="ECO:0008006" key="3">
    <source>
        <dbReference type="Google" id="ProtNLM"/>
    </source>
</evidence>
<dbReference type="RefSeq" id="WP_115980031.1">
    <property type="nucleotide sequence ID" value="NZ_JAVDQS010000003.1"/>
</dbReference>
<dbReference type="EMBL" id="JAVDQS010000003">
    <property type="protein sequence ID" value="MDR6404647.1"/>
    <property type="molecule type" value="Genomic_DNA"/>
</dbReference>
<dbReference type="PROSITE" id="PS51257">
    <property type="entry name" value="PROKAR_LIPOPROTEIN"/>
    <property type="match status" value="1"/>
</dbReference>
<gene>
    <name evidence="1" type="ORF">J2781_001567</name>
</gene>
<evidence type="ECO:0000313" key="1">
    <source>
        <dbReference type="EMBL" id="MDR6404647.1"/>
    </source>
</evidence>
<reference evidence="1 2" key="1">
    <citation type="submission" date="2023-07" db="EMBL/GenBank/DDBJ databases">
        <title>Sorghum-associated microbial communities from plants grown in Nebraska, USA.</title>
        <authorList>
            <person name="Schachtman D."/>
        </authorList>
    </citation>
    <scope>NUCLEOTIDE SEQUENCE [LARGE SCALE GENOMIC DNA]</scope>
    <source>
        <strain evidence="1 2">DS1709</strain>
    </source>
</reference>
<protein>
    <recommendedName>
        <fullName evidence="3">Lipoprotein</fullName>
    </recommendedName>
</protein>
<organism evidence="1 2">
    <name type="scientific">Chryseobacterium geocarposphaerae</name>
    <dbReference type="NCBI Taxonomy" id="1416776"/>
    <lineage>
        <taxon>Bacteria</taxon>
        <taxon>Pseudomonadati</taxon>
        <taxon>Bacteroidota</taxon>
        <taxon>Flavobacteriia</taxon>
        <taxon>Flavobacteriales</taxon>
        <taxon>Weeksellaceae</taxon>
        <taxon>Chryseobacterium group</taxon>
        <taxon>Chryseobacterium</taxon>
    </lineage>
</organism>
<comment type="caution">
    <text evidence="1">The sequence shown here is derived from an EMBL/GenBank/DDBJ whole genome shotgun (WGS) entry which is preliminary data.</text>
</comment>